<evidence type="ECO:0000313" key="3">
    <source>
        <dbReference type="Proteomes" id="UP000030645"/>
    </source>
</evidence>
<sequence>MTGRPDRSTGGENSRVKNGRSVGTTPNPAISGLISTYSQEKFVNPGSNQQMEFKESKPLNFIKV</sequence>
<accession>W9QI00</accession>
<name>W9QI00_9ROSA</name>
<dbReference type="Proteomes" id="UP000030645">
    <property type="component" value="Unassembled WGS sequence"/>
</dbReference>
<keyword evidence="3" id="KW-1185">Reference proteome</keyword>
<dbReference type="EMBL" id="KE343662">
    <property type="protein sequence ID" value="EXB37839.1"/>
    <property type="molecule type" value="Genomic_DNA"/>
</dbReference>
<feature type="region of interest" description="Disordered" evidence="1">
    <location>
        <begin position="1"/>
        <end position="32"/>
    </location>
</feature>
<organism evidence="2 3">
    <name type="scientific">Morus notabilis</name>
    <dbReference type="NCBI Taxonomy" id="981085"/>
    <lineage>
        <taxon>Eukaryota</taxon>
        <taxon>Viridiplantae</taxon>
        <taxon>Streptophyta</taxon>
        <taxon>Embryophyta</taxon>
        <taxon>Tracheophyta</taxon>
        <taxon>Spermatophyta</taxon>
        <taxon>Magnoliopsida</taxon>
        <taxon>eudicotyledons</taxon>
        <taxon>Gunneridae</taxon>
        <taxon>Pentapetalae</taxon>
        <taxon>rosids</taxon>
        <taxon>fabids</taxon>
        <taxon>Rosales</taxon>
        <taxon>Moraceae</taxon>
        <taxon>Moreae</taxon>
        <taxon>Morus</taxon>
    </lineage>
</organism>
<dbReference type="AlphaFoldDB" id="W9QI00"/>
<gene>
    <name evidence="2" type="ORF">L484_003132</name>
</gene>
<proteinExistence type="predicted"/>
<reference evidence="3" key="1">
    <citation type="submission" date="2013-01" db="EMBL/GenBank/DDBJ databases">
        <title>Draft Genome Sequence of a Mulberry Tree, Morus notabilis C.K. Schneid.</title>
        <authorList>
            <person name="He N."/>
            <person name="Zhao S."/>
        </authorList>
    </citation>
    <scope>NUCLEOTIDE SEQUENCE</scope>
</reference>
<protein>
    <submittedName>
        <fullName evidence="2">Uncharacterized protein</fullName>
    </submittedName>
</protein>
<evidence type="ECO:0000313" key="2">
    <source>
        <dbReference type="EMBL" id="EXB37839.1"/>
    </source>
</evidence>
<feature type="compositionally biased region" description="Polar residues" evidence="1">
    <location>
        <begin position="21"/>
        <end position="32"/>
    </location>
</feature>
<evidence type="ECO:0000256" key="1">
    <source>
        <dbReference type="SAM" id="MobiDB-lite"/>
    </source>
</evidence>